<protein>
    <submittedName>
        <fullName evidence="2">Uncharacterized protein</fullName>
    </submittedName>
</protein>
<dbReference type="Proteomes" id="UP000541735">
    <property type="component" value="Unassembled WGS sequence"/>
</dbReference>
<dbReference type="RefSeq" id="WP_185549338.1">
    <property type="nucleotide sequence ID" value="NZ_JAARYD010000007.1"/>
</dbReference>
<dbReference type="EMBL" id="JAARYD010000007">
    <property type="protein sequence ID" value="MBC2177781.1"/>
    <property type="molecule type" value="Genomic_DNA"/>
</dbReference>
<dbReference type="EMBL" id="JAARYD010000007">
    <property type="protein sequence ID" value="MBC2177798.1"/>
    <property type="molecule type" value="Genomic_DNA"/>
</dbReference>
<reference evidence="2 3" key="1">
    <citation type="submission" date="2020-03" db="EMBL/GenBank/DDBJ databases">
        <title>Soil Listeria distribution.</title>
        <authorList>
            <person name="Liao J."/>
            <person name="Wiedmann M."/>
        </authorList>
    </citation>
    <scope>NUCLEOTIDE SEQUENCE [LARGE SCALE GENOMIC DNA]</scope>
    <source>
        <strain evidence="2 3">FSL L7-0259</strain>
    </source>
</reference>
<evidence type="ECO:0000313" key="2">
    <source>
        <dbReference type="EMBL" id="MBC2177798.1"/>
    </source>
</evidence>
<evidence type="ECO:0000313" key="3">
    <source>
        <dbReference type="Proteomes" id="UP000541735"/>
    </source>
</evidence>
<dbReference type="AlphaFoldDB" id="A0A7X0Z8B1"/>
<accession>A0A7X0Z8B1</accession>
<evidence type="ECO:0000313" key="1">
    <source>
        <dbReference type="EMBL" id="MBC2177781.1"/>
    </source>
</evidence>
<name>A0A7X0Z8B1_9LIST</name>
<proteinExistence type="predicted"/>
<organism evidence="2 3">
    <name type="scientific">Listeria booriae</name>
    <dbReference type="NCBI Taxonomy" id="1552123"/>
    <lineage>
        <taxon>Bacteria</taxon>
        <taxon>Bacillati</taxon>
        <taxon>Bacillota</taxon>
        <taxon>Bacilli</taxon>
        <taxon>Bacillales</taxon>
        <taxon>Listeriaceae</taxon>
        <taxon>Listeria</taxon>
    </lineage>
</organism>
<comment type="caution">
    <text evidence="2">The sequence shown here is derived from an EMBL/GenBank/DDBJ whole genome shotgun (WGS) entry which is preliminary data.</text>
</comment>
<sequence>MDSYATYTIKEAREVGVLEEVLDMCKFIIKRLNRAEEWMNEYTPNPIKNKSNFMSILNDL</sequence>
<gene>
    <name evidence="1" type="ORF">HCB27_14205</name>
    <name evidence="2" type="ORF">HCB27_14290</name>
</gene>